<dbReference type="InterPro" id="IPR051178">
    <property type="entry name" value="TfdA_dioxygenase"/>
</dbReference>
<dbReference type="EMBL" id="JAINVV010000009">
    <property type="protein sequence ID" value="MBY8824374.1"/>
    <property type="molecule type" value="Genomic_DNA"/>
</dbReference>
<dbReference type="SUPFAM" id="SSF51197">
    <property type="entry name" value="Clavaminate synthase-like"/>
    <property type="match status" value="1"/>
</dbReference>
<evidence type="ECO:0000256" key="4">
    <source>
        <dbReference type="ARBA" id="ARBA00023002"/>
    </source>
</evidence>
<protein>
    <submittedName>
        <fullName evidence="7">TauD/TfdA family dioxygenase</fullName>
    </submittedName>
</protein>
<sequence length="292" mass="32423">MNLQTRALHPLFAAEAAAVDLFDPAMPSAVEAAVDAHAVLVLRDQWLDDDAQIAFSRRFGALELPPSLGIRDAAQVRRVGEGIFDVSNLNADGEIEPRDSPRRQFGKADHVFHTDSSFHALPTKWSLLSARIVPAHGGETEFIDLRAVHSALPEEIRCRIAPLSAWHSIWHSRARAGSPLPPTEIRDRLPPVLQPIVRPAPDGRQTLFIGAHAGEIAGMDPDEGRALIDELNAFAAQPRFVYAHRWRAGDLVIWDNRCTLHRATPFDDMHEKRDMRRTTIMEHGPERSAVAA</sequence>
<keyword evidence="3 7" id="KW-0223">Dioxygenase</keyword>
<gene>
    <name evidence="7" type="ORF">K7G82_18865</name>
</gene>
<evidence type="ECO:0000256" key="3">
    <source>
        <dbReference type="ARBA" id="ARBA00022964"/>
    </source>
</evidence>
<dbReference type="PANTHER" id="PTHR43779:SF3">
    <property type="entry name" value="(3R)-3-[(CARBOXYMETHYL)AMINO]FATTY ACID OXYGENASE_DECARBOXYLASE"/>
    <property type="match status" value="1"/>
</dbReference>
<dbReference type="Pfam" id="PF02668">
    <property type="entry name" value="TauD"/>
    <property type="match status" value="1"/>
</dbReference>
<evidence type="ECO:0000256" key="5">
    <source>
        <dbReference type="ARBA" id="ARBA00023004"/>
    </source>
</evidence>
<dbReference type="PANTHER" id="PTHR43779">
    <property type="entry name" value="DIOXYGENASE RV0097-RELATED"/>
    <property type="match status" value="1"/>
</dbReference>
<evidence type="ECO:0000259" key="6">
    <source>
        <dbReference type="Pfam" id="PF02668"/>
    </source>
</evidence>
<dbReference type="RefSeq" id="WP_222991487.1">
    <property type="nucleotide sequence ID" value="NZ_JAINVV010000009.1"/>
</dbReference>
<dbReference type="Gene3D" id="3.60.130.10">
    <property type="entry name" value="Clavaminate synthase-like"/>
    <property type="match status" value="1"/>
</dbReference>
<comment type="similarity">
    <text evidence="1">Belongs to the TfdA dioxygenase family.</text>
</comment>
<reference evidence="7 8" key="1">
    <citation type="submission" date="2021-08" db="EMBL/GenBank/DDBJ databases">
        <authorList>
            <person name="Tuo L."/>
        </authorList>
    </citation>
    <scope>NUCLEOTIDE SEQUENCE [LARGE SCALE GENOMIC DNA]</scope>
    <source>
        <strain evidence="7 8">JCM 31229</strain>
    </source>
</reference>
<dbReference type="Proteomes" id="UP000706039">
    <property type="component" value="Unassembled WGS sequence"/>
</dbReference>
<dbReference type="InterPro" id="IPR042098">
    <property type="entry name" value="TauD-like_sf"/>
</dbReference>
<evidence type="ECO:0000256" key="2">
    <source>
        <dbReference type="ARBA" id="ARBA00022723"/>
    </source>
</evidence>
<keyword evidence="4" id="KW-0560">Oxidoreductase</keyword>
<evidence type="ECO:0000313" key="7">
    <source>
        <dbReference type="EMBL" id="MBY8824374.1"/>
    </source>
</evidence>
<organism evidence="7 8">
    <name type="scientific">Sphingomonas colocasiae</name>
    <dbReference type="NCBI Taxonomy" id="1848973"/>
    <lineage>
        <taxon>Bacteria</taxon>
        <taxon>Pseudomonadati</taxon>
        <taxon>Pseudomonadota</taxon>
        <taxon>Alphaproteobacteria</taxon>
        <taxon>Sphingomonadales</taxon>
        <taxon>Sphingomonadaceae</taxon>
        <taxon>Sphingomonas</taxon>
    </lineage>
</organism>
<feature type="domain" description="TauD/TfdA-like" evidence="6">
    <location>
        <begin position="5"/>
        <end position="279"/>
    </location>
</feature>
<accession>A0ABS7PTQ6</accession>
<dbReference type="InterPro" id="IPR003819">
    <property type="entry name" value="TauD/TfdA-like"/>
</dbReference>
<dbReference type="GO" id="GO:0051213">
    <property type="term" value="F:dioxygenase activity"/>
    <property type="evidence" value="ECO:0007669"/>
    <property type="project" value="UniProtKB-KW"/>
</dbReference>
<comment type="caution">
    <text evidence="7">The sequence shown here is derived from an EMBL/GenBank/DDBJ whole genome shotgun (WGS) entry which is preliminary data.</text>
</comment>
<evidence type="ECO:0000313" key="8">
    <source>
        <dbReference type="Proteomes" id="UP000706039"/>
    </source>
</evidence>
<keyword evidence="8" id="KW-1185">Reference proteome</keyword>
<name>A0ABS7PTQ6_9SPHN</name>
<keyword evidence="2" id="KW-0479">Metal-binding</keyword>
<proteinExistence type="inferred from homology"/>
<evidence type="ECO:0000256" key="1">
    <source>
        <dbReference type="ARBA" id="ARBA00005896"/>
    </source>
</evidence>
<keyword evidence="5" id="KW-0408">Iron</keyword>